<evidence type="ECO:0000313" key="3">
    <source>
        <dbReference type="Proteomes" id="UP001157440"/>
    </source>
</evidence>
<evidence type="ECO:0000313" key="2">
    <source>
        <dbReference type="EMBL" id="GLS74269.1"/>
    </source>
</evidence>
<reference evidence="3" key="1">
    <citation type="journal article" date="2019" name="Int. J. Syst. Evol. Microbiol.">
        <title>The Global Catalogue of Microorganisms (GCM) 10K type strain sequencing project: providing services to taxonomists for standard genome sequencing and annotation.</title>
        <authorList>
            <consortium name="The Broad Institute Genomics Platform"/>
            <consortium name="The Broad Institute Genome Sequencing Center for Infectious Disease"/>
            <person name="Wu L."/>
            <person name="Ma J."/>
        </authorList>
    </citation>
    <scope>NUCLEOTIDE SEQUENCE [LARGE SCALE GENOMIC DNA]</scope>
    <source>
        <strain evidence="3">NBRC 103632</strain>
    </source>
</reference>
<protein>
    <submittedName>
        <fullName evidence="2">Uncharacterized protein</fullName>
    </submittedName>
</protein>
<keyword evidence="1" id="KW-0812">Transmembrane</keyword>
<organism evidence="2 3">
    <name type="scientific">Methylobacterium tardum</name>
    <dbReference type="NCBI Taxonomy" id="374432"/>
    <lineage>
        <taxon>Bacteria</taxon>
        <taxon>Pseudomonadati</taxon>
        <taxon>Pseudomonadota</taxon>
        <taxon>Alphaproteobacteria</taxon>
        <taxon>Hyphomicrobiales</taxon>
        <taxon>Methylobacteriaceae</taxon>
        <taxon>Methylobacterium</taxon>
    </lineage>
</organism>
<dbReference type="AlphaFoldDB" id="A0AA37TNI7"/>
<evidence type="ECO:0000256" key="1">
    <source>
        <dbReference type="SAM" id="Phobius"/>
    </source>
</evidence>
<keyword evidence="1" id="KW-0472">Membrane</keyword>
<feature type="transmembrane region" description="Helical" evidence="1">
    <location>
        <begin position="12"/>
        <end position="28"/>
    </location>
</feature>
<comment type="caution">
    <text evidence="2">The sequence shown here is derived from an EMBL/GenBank/DDBJ whole genome shotgun (WGS) entry which is preliminary data.</text>
</comment>
<dbReference type="Proteomes" id="UP001157440">
    <property type="component" value="Unassembled WGS sequence"/>
</dbReference>
<dbReference type="EMBL" id="BSPL01000034">
    <property type="protein sequence ID" value="GLS74269.1"/>
    <property type="molecule type" value="Genomic_DNA"/>
</dbReference>
<gene>
    <name evidence="2" type="ORF">GCM10007890_62840</name>
</gene>
<sequence length="87" mass="9758">MRRMLDDTLTYGGWALSLFALLVWVWLARRAFPNFDAFVKGFDDELHLGASPEERARSARWYQVRQAAVALTAVAALSLSIGFAIPD</sequence>
<keyword evidence="3" id="KW-1185">Reference proteome</keyword>
<proteinExistence type="predicted"/>
<keyword evidence="1" id="KW-1133">Transmembrane helix</keyword>
<name>A0AA37TNI7_9HYPH</name>
<accession>A0AA37TNI7</accession>
<feature type="transmembrane region" description="Helical" evidence="1">
    <location>
        <begin position="67"/>
        <end position="85"/>
    </location>
</feature>